<evidence type="ECO:0000256" key="2">
    <source>
        <dbReference type="ARBA" id="ARBA00022723"/>
    </source>
</evidence>
<keyword evidence="2" id="KW-0479">Metal-binding</keyword>
<protein>
    <submittedName>
        <fullName evidence="7">Uncharacterized protein</fullName>
    </submittedName>
</protein>
<keyword evidence="4" id="KW-0862">Zinc</keyword>
<dbReference type="RefSeq" id="XP_062706566.1">
    <property type="nucleotide sequence ID" value="XM_062850582.1"/>
</dbReference>
<dbReference type="EnsemblMetazoa" id="AALFPA23_005728.R7350">
    <property type="protein sequence ID" value="AALFPA23_005728.P7350"/>
    <property type="gene ID" value="AALFPA23_005728"/>
</dbReference>
<name>A0ABM1Y4U1_AEDAL</name>
<comment type="subcellular location">
    <subcellularLocation>
        <location evidence="1">Nucleus</location>
    </subcellularLocation>
</comment>
<reference evidence="8" key="1">
    <citation type="journal article" date="2015" name="Proc. Natl. Acad. Sci. U.S.A.">
        <title>Genome sequence of the Asian Tiger mosquito, Aedes albopictus, reveals insights into its biology, genetics, and evolution.</title>
        <authorList>
            <person name="Chen X.G."/>
            <person name="Jiang X."/>
            <person name="Gu J."/>
            <person name="Xu M."/>
            <person name="Wu Y."/>
            <person name="Deng Y."/>
            <person name="Zhang C."/>
            <person name="Bonizzoni M."/>
            <person name="Dermauw W."/>
            <person name="Vontas J."/>
            <person name="Armbruster P."/>
            <person name="Huang X."/>
            <person name="Yang Y."/>
            <person name="Zhang H."/>
            <person name="He W."/>
            <person name="Peng H."/>
            <person name="Liu Y."/>
            <person name="Wu K."/>
            <person name="Chen J."/>
            <person name="Lirakis M."/>
            <person name="Topalis P."/>
            <person name="Van Leeuwen T."/>
            <person name="Hall A.B."/>
            <person name="Jiang X."/>
            <person name="Thorpe C."/>
            <person name="Mueller R.L."/>
            <person name="Sun C."/>
            <person name="Waterhouse R.M."/>
            <person name="Yan G."/>
            <person name="Tu Z.J."/>
            <person name="Fang X."/>
            <person name="James A.A."/>
        </authorList>
    </citation>
    <scope>NUCLEOTIDE SEQUENCE [LARGE SCALE GENOMIC DNA]</scope>
    <source>
        <strain evidence="8">Foshan</strain>
    </source>
</reference>
<proteinExistence type="predicted"/>
<dbReference type="Proteomes" id="UP000069940">
    <property type="component" value="Unassembled WGS sequence"/>
</dbReference>
<feature type="region of interest" description="Disordered" evidence="6">
    <location>
        <begin position="81"/>
        <end position="100"/>
    </location>
</feature>
<evidence type="ECO:0000313" key="8">
    <source>
        <dbReference type="Proteomes" id="UP000069940"/>
    </source>
</evidence>
<evidence type="ECO:0000256" key="6">
    <source>
        <dbReference type="SAM" id="MobiDB-lite"/>
    </source>
</evidence>
<dbReference type="InterPro" id="IPR052035">
    <property type="entry name" value="ZnF_BED_domain_contain"/>
</dbReference>
<evidence type="ECO:0000256" key="4">
    <source>
        <dbReference type="ARBA" id="ARBA00022833"/>
    </source>
</evidence>
<evidence type="ECO:0000256" key="3">
    <source>
        <dbReference type="ARBA" id="ARBA00022771"/>
    </source>
</evidence>
<organism evidence="7 8">
    <name type="scientific">Aedes albopictus</name>
    <name type="common">Asian tiger mosquito</name>
    <name type="synonym">Stegomyia albopicta</name>
    <dbReference type="NCBI Taxonomy" id="7160"/>
    <lineage>
        <taxon>Eukaryota</taxon>
        <taxon>Metazoa</taxon>
        <taxon>Ecdysozoa</taxon>
        <taxon>Arthropoda</taxon>
        <taxon>Hexapoda</taxon>
        <taxon>Insecta</taxon>
        <taxon>Pterygota</taxon>
        <taxon>Neoptera</taxon>
        <taxon>Endopterygota</taxon>
        <taxon>Diptera</taxon>
        <taxon>Nematocera</taxon>
        <taxon>Culicoidea</taxon>
        <taxon>Culicidae</taxon>
        <taxon>Culicinae</taxon>
        <taxon>Aedini</taxon>
        <taxon>Aedes</taxon>
        <taxon>Stegomyia</taxon>
    </lineage>
</organism>
<keyword evidence="5" id="KW-0539">Nucleus</keyword>
<dbReference type="GeneID" id="134287756"/>
<dbReference type="PANTHER" id="PTHR46481:SF10">
    <property type="entry name" value="ZINC FINGER BED DOMAIN-CONTAINING PROTEIN 39"/>
    <property type="match status" value="1"/>
</dbReference>
<dbReference type="SUPFAM" id="SSF53098">
    <property type="entry name" value="Ribonuclease H-like"/>
    <property type="match status" value="1"/>
</dbReference>
<evidence type="ECO:0000256" key="5">
    <source>
        <dbReference type="ARBA" id="ARBA00023242"/>
    </source>
</evidence>
<keyword evidence="8" id="KW-1185">Reference proteome</keyword>
<keyword evidence="3" id="KW-0863">Zinc-finger</keyword>
<accession>A0ABM1Y4U1</accession>
<dbReference type="PANTHER" id="PTHR46481">
    <property type="entry name" value="ZINC FINGER BED DOMAIN-CONTAINING PROTEIN 4"/>
    <property type="match status" value="1"/>
</dbReference>
<dbReference type="InterPro" id="IPR012337">
    <property type="entry name" value="RNaseH-like_sf"/>
</dbReference>
<reference evidence="7" key="2">
    <citation type="submission" date="2025-05" db="UniProtKB">
        <authorList>
            <consortium name="EnsemblMetazoa"/>
        </authorList>
    </citation>
    <scope>IDENTIFICATION</scope>
    <source>
        <strain evidence="7">Foshan</strain>
    </source>
</reference>
<evidence type="ECO:0000313" key="7">
    <source>
        <dbReference type="EnsemblMetazoa" id="AALFPA23_005728.P7350"/>
    </source>
</evidence>
<sequence>MIGVNLQLIINGELITRTLGVIETTDRHTAKYIEKEILQLLDKFSINITQLYSTTTDCGSNVLKFVKLMIKGQELEFNQDTDDTIAVDEPGDEDVDSDEIPEDTSDELLVELDSILRSVKCGAHALNLVVVEATSEEEIKALIAQVRELVKILRSEPYKQSFKANKKRLPFFDCTTRWGFTYLMMACIIENQQFITELLPEKLNLKFDKVFWDSCHIVRDILKPVYIVTKKVQDQAILFGDFYIMWKELYLELQEIDHALAGGLVTAMDKRESSCFDNDAFWAAAYLDRRINYNGTPFLTEDQQKRGMVCMHGFGSWIFKFQSTFLTGASSENMESNEQWNKRR</sequence>
<evidence type="ECO:0000256" key="1">
    <source>
        <dbReference type="ARBA" id="ARBA00004123"/>
    </source>
</evidence>